<feature type="region of interest" description="Disordered" evidence="1">
    <location>
        <begin position="178"/>
        <end position="208"/>
    </location>
</feature>
<feature type="compositionally biased region" description="Polar residues" evidence="1">
    <location>
        <begin position="468"/>
        <end position="478"/>
    </location>
</feature>
<evidence type="ECO:0008006" key="4">
    <source>
        <dbReference type="Google" id="ProtNLM"/>
    </source>
</evidence>
<gene>
    <name evidence="2" type="ORF">V7S43_018528</name>
</gene>
<accession>A0ABD3EQB7</accession>
<feature type="region of interest" description="Disordered" evidence="1">
    <location>
        <begin position="468"/>
        <end position="515"/>
    </location>
</feature>
<dbReference type="CDD" id="cd00065">
    <property type="entry name" value="FYVE_like_SF"/>
    <property type="match status" value="1"/>
</dbReference>
<comment type="caution">
    <text evidence="2">The sequence shown here is derived from an EMBL/GenBank/DDBJ whole genome shotgun (WGS) entry which is preliminary data.</text>
</comment>
<dbReference type="AlphaFoldDB" id="A0ABD3EQB7"/>
<evidence type="ECO:0000256" key="1">
    <source>
        <dbReference type="SAM" id="MobiDB-lite"/>
    </source>
</evidence>
<dbReference type="PANTHER" id="PTHR43102:SF2">
    <property type="entry name" value="GAF DOMAIN-CONTAINING PROTEIN"/>
    <property type="match status" value="1"/>
</dbReference>
<keyword evidence="3" id="KW-1185">Reference proteome</keyword>
<dbReference type="EMBL" id="JBIMZQ010000077">
    <property type="protein sequence ID" value="KAL3656623.1"/>
    <property type="molecule type" value="Genomic_DNA"/>
</dbReference>
<sequence length="515" mass="56332">MHQSSDSPAKASVTVTAVLGASVSSSNLSSGLRKVRLNDQELLQRVQRIVVSNEAVDFHGLSARRGWKHVRSGVPGGMNLYFRSLPGVTSRQCRVVLGGEIQAQTSELLSLLRTPTESESNALLRALYGSRFIYSSLIHAIPSSERGSLLSPLRASVNAASGQQLMVRTVSFAHTRLPNPFKQRSSTPAPHSGSRTTSDSHSSTQHQVSVPKNEQCCYIELVTPTPNGFKIATCSLDSADVMAGKAPSERVIELHPISSWLTAQSTPDDPNTLRITFQASFPGEVPDGCDSRVAQDRLLFIAKGICRLEKVLQRRRSQTQPQSAPGRVLQALMKPFKALSVSDDNSSEGAHHNWHCIACTRSFLPTLRKTWRRCDLCAYRVCADPPCCSQERVAIYSRYIAPLLVCARCRECIDDHPGSAHRVGSGTGDIRYAGLSMRFVVHGNQLEPELELDPNNRRHDQWGIIGTTNSARRSSTGSYMKRRTQSDPPPVLGLAFSSSGERNSSGSSPTINFKD</sequence>
<reference evidence="2 3" key="1">
    <citation type="submission" date="2024-09" db="EMBL/GenBank/DDBJ databases">
        <title>Genome sequencing and assembly of Phytophthora oleae, isolate VK10A, causative agent of rot of olive drupes.</title>
        <authorList>
            <person name="Conti Taguali S."/>
            <person name="Riolo M."/>
            <person name="La Spada F."/>
            <person name="Cacciola S.O."/>
            <person name="Dionisio G."/>
        </authorList>
    </citation>
    <scope>NUCLEOTIDE SEQUENCE [LARGE SCALE GENOMIC DNA]</scope>
    <source>
        <strain evidence="2 3">VK10A</strain>
    </source>
</reference>
<dbReference type="Proteomes" id="UP001632037">
    <property type="component" value="Unassembled WGS sequence"/>
</dbReference>
<feature type="compositionally biased region" description="Low complexity" evidence="1">
    <location>
        <begin position="191"/>
        <end position="208"/>
    </location>
</feature>
<name>A0ABD3EQB7_9STRA</name>
<protein>
    <recommendedName>
        <fullName evidence="4">FYVE-type domain-containing protein</fullName>
    </recommendedName>
</protein>
<evidence type="ECO:0000313" key="2">
    <source>
        <dbReference type="EMBL" id="KAL3656623.1"/>
    </source>
</evidence>
<dbReference type="PANTHER" id="PTHR43102">
    <property type="entry name" value="SLR1143 PROTEIN"/>
    <property type="match status" value="1"/>
</dbReference>
<organism evidence="2 3">
    <name type="scientific">Phytophthora oleae</name>
    <dbReference type="NCBI Taxonomy" id="2107226"/>
    <lineage>
        <taxon>Eukaryota</taxon>
        <taxon>Sar</taxon>
        <taxon>Stramenopiles</taxon>
        <taxon>Oomycota</taxon>
        <taxon>Peronosporomycetes</taxon>
        <taxon>Peronosporales</taxon>
        <taxon>Peronosporaceae</taxon>
        <taxon>Phytophthora</taxon>
    </lineage>
</organism>
<proteinExistence type="predicted"/>
<evidence type="ECO:0000313" key="3">
    <source>
        <dbReference type="Proteomes" id="UP001632037"/>
    </source>
</evidence>
<feature type="compositionally biased region" description="Low complexity" evidence="1">
    <location>
        <begin position="497"/>
        <end position="508"/>
    </location>
</feature>